<keyword evidence="2" id="KW-1185">Reference proteome</keyword>
<sequence>MMVECYKVKVRVPGVVTGFVVDSQNETCFALCEFLGENERQCFPLSWRSFNREGDNESLTDSSTPLYSCALYRCGLFGIAAVFNPSPKDDAGR</sequence>
<evidence type="ECO:0000313" key="1">
    <source>
        <dbReference type="EMBL" id="SFB15887.1"/>
    </source>
</evidence>
<name>A0A1I0YSB8_9RHOB</name>
<gene>
    <name evidence="1" type="ORF">SAMN05421688_3300</name>
</gene>
<dbReference type="AlphaFoldDB" id="A0A1I0YSB8"/>
<dbReference type="Proteomes" id="UP000198796">
    <property type="component" value="Unassembled WGS sequence"/>
</dbReference>
<proteinExistence type="predicted"/>
<accession>A0A1I0YSB8</accession>
<evidence type="ECO:0000313" key="2">
    <source>
        <dbReference type="Proteomes" id="UP000198796"/>
    </source>
</evidence>
<protein>
    <submittedName>
        <fullName evidence="1">Uncharacterized protein</fullName>
    </submittedName>
</protein>
<organism evidence="1 2">
    <name type="scientific">Poseidonocella pacifica</name>
    <dbReference type="NCBI Taxonomy" id="871651"/>
    <lineage>
        <taxon>Bacteria</taxon>
        <taxon>Pseudomonadati</taxon>
        <taxon>Pseudomonadota</taxon>
        <taxon>Alphaproteobacteria</taxon>
        <taxon>Rhodobacterales</taxon>
        <taxon>Roseobacteraceae</taxon>
        <taxon>Poseidonocella</taxon>
    </lineage>
</organism>
<reference evidence="1 2" key="1">
    <citation type="submission" date="2016-10" db="EMBL/GenBank/DDBJ databases">
        <authorList>
            <person name="de Groot N.N."/>
        </authorList>
    </citation>
    <scope>NUCLEOTIDE SEQUENCE [LARGE SCALE GENOMIC DNA]</scope>
    <source>
        <strain evidence="1 2">DSM 29316</strain>
    </source>
</reference>
<dbReference type="EMBL" id="FOJU01000007">
    <property type="protein sequence ID" value="SFB15887.1"/>
    <property type="molecule type" value="Genomic_DNA"/>
</dbReference>